<feature type="signal peptide" evidence="4">
    <location>
        <begin position="1"/>
        <end position="25"/>
    </location>
</feature>
<comment type="caution">
    <text evidence="6">The sequence shown here is derived from an EMBL/GenBank/DDBJ whole genome shotgun (WGS) entry which is preliminary data.</text>
</comment>
<dbReference type="InterPro" id="IPR007934">
    <property type="entry name" value="AbfB_ABD"/>
</dbReference>
<feature type="compositionally biased region" description="Basic and acidic residues" evidence="3">
    <location>
        <begin position="263"/>
        <end position="280"/>
    </location>
</feature>
<dbReference type="GO" id="GO:0005615">
    <property type="term" value="C:extracellular space"/>
    <property type="evidence" value="ECO:0007669"/>
    <property type="project" value="TreeGrafter"/>
</dbReference>
<dbReference type="SUPFAM" id="SSF57567">
    <property type="entry name" value="Serine protease inhibitors"/>
    <property type="match status" value="1"/>
</dbReference>
<dbReference type="EMBL" id="JANPWB010000011">
    <property type="protein sequence ID" value="KAJ1131680.1"/>
    <property type="molecule type" value="Genomic_DNA"/>
</dbReference>
<feature type="compositionally biased region" description="Basic and acidic residues" evidence="3">
    <location>
        <begin position="414"/>
        <end position="424"/>
    </location>
</feature>
<dbReference type="Pfam" id="PF00094">
    <property type="entry name" value="VWD"/>
    <property type="match status" value="2"/>
</dbReference>
<dbReference type="SUPFAM" id="SSF110221">
    <property type="entry name" value="AbfB domain"/>
    <property type="match status" value="1"/>
</dbReference>
<feature type="compositionally biased region" description="Basic and acidic residues" evidence="3">
    <location>
        <begin position="472"/>
        <end position="534"/>
    </location>
</feature>
<accession>A0AAV7PXG6</accession>
<name>A0AAV7PXG6_PLEWA</name>
<dbReference type="InterPro" id="IPR036084">
    <property type="entry name" value="Ser_inhib-like_sf"/>
</dbReference>
<dbReference type="InterPro" id="IPR001846">
    <property type="entry name" value="VWF_type-D"/>
</dbReference>
<dbReference type="CDD" id="cd23398">
    <property type="entry name" value="beta-trefoil_ABD_OTOG-like"/>
    <property type="match status" value="1"/>
</dbReference>
<evidence type="ECO:0000256" key="1">
    <source>
        <dbReference type="ARBA" id="ARBA00023157"/>
    </source>
</evidence>
<evidence type="ECO:0000256" key="2">
    <source>
        <dbReference type="ARBA" id="ARBA00023180"/>
    </source>
</evidence>
<evidence type="ECO:0000259" key="5">
    <source>
        <dbReference type="PROSITE" id="PS51233"/>
    </source>
</evidence>
<protein>
    <recommendedName>
        <fullName evidence="5">VWFD domain-containing protein</fullName>
    </recommendedName>
</protein>
<evidence type="ECO:0000256" key="4">
    <source>
        <dbReference type="SAM" id="SignalP"/>
    </source>
</evidence>
<keyword evidence="4" id="KW-0732">Signal</keyword>
<organism evidence="6 7">
    <name type="scientific">Pleurodeles waltl</name>
    <name type="common">Iberian ribbed newt</name>
    <dbReference type="NCBI Taxonomy" id="8319"/>
    <lineage>
        <taxon>Eukaryota</taxon>
        <taxon>Metazoa</taxon>
        <taxon>Chordata</taxon>
        <taxon>Craniata</taxon>
        <taxon>Vertebrata</taxon>
        <taxon>Euteleostomi</taxon>
        <taxon>Amphibia</taxon>
        <taxon>Batrachia</taxon>
        <taxon>Caudata</taxon>
        <taxon>Salamandroidea</taxon>
        <taxon>Salamandridae</taxon>
        <taxon>Pleurodelinae</taxon>
        <taxon>Pleurodeles</taxon>
    </lineage>
</organism>
<dbReference type="GO" id="GO:0046556">
    <property type="term" value="F:alpha-L-arabinofuranosidase activity"/>
    <property type="evidence" value="ECO:0007669"/>
    <property type="project" value="InterPro"/>
</dbReference>
<dbReference type="InterPro" id="IPR002919">
    <property type="entry name" value="TIL_dom"/>
</dbReference>
<dbReference type="InterPro" id="IPR036195">
    <property type="entry name" value="AbfB_ABD_sf"/>
</dbReference>
<feature type="compositionally biased region" description="Basic and acidic residues" evidence="3">
    <location>
        <begin position="431"/>
        <end position="441"/>
    </location>
</feature>
<dbReference type="PANTHER" id="PTHR11339">
    <property type="entry name" value="EXTRACELLULAR MATRIX GLYCOPROTEIN RELATED"/>
    <property type="match status" value="1"/>
</dbReference>
<feature type="domain" description="VWFD" evidence="5">
    <location>
        <begin position="1038"/>
        <end position="1206"/>
    </location>
</feature>
<keyword evidence="1" id="KW-1015">Disulfide bond</keyword>
<dbReference type="Proteomes" id="UP001066276">
    <property type="component" value="Chromosome 7"/>
</dbReference>
<gene>
    <name evidence="6" type="ORF">NDU88_010015</name>
</gene>
<dbReference type="GO" id="GO:0031012">
    <property type="term" value="C:extracellular matrix"/>
    <property type="evidence" value="ECO:0007669"/>
    <property type="project" value="TreeGrafter"/>
</dbReference>
<dbReference type="SMART" id="SM00216">
    <property type="entry name" value="VWD"/>
    <property type="match status" value="2"/>
</dbReference>
<evidence type="ECO:0000313" key="7">
    <source>
        <dbReference type="Proteomes" id="UP001066276"/>
    </source>
</evidence>
<dbReference type="Pfam" id="PF05270">
    <property type="entry name" value="AbfB"/>
    <property type="match status" value="1"/>
</dbReference>
<evidence type="ECO:0000313" key="6">
    <source>
        <dbReference type="EMBL" id="KAJ1131680.1"/>
    </source>
</evidence>
<evidence type="ECO:0000256" key="3">
    <source>
        <dbReference type="SAM" id="MobiDB-lite"/>
    </source>
</evidence>
<dbReference type="GO" id="GO:0046373">
    <property type="term" value="P:L-arabinose metabolic process"/>
    <property type="evidence" value="ECO:0007669"/>
    <property type="project" value="InterPro"/>
</dbReference>
<proteinExistence type="predicted"/>
<feature type="compositionally biased region" description="Basic and acidic residues" evidence="3">
    <location>
        <begin position="448"/>
        <end position="465"/>
    </location>
</feature>
<dbReference type="Pfam" id="PF01826">
    <property type="entry name" value="TIL"/>
    <property type="match status" value="1"/>
</dbReference>
<keyword evidence="2" id="KW-0325">Glycoprotein</keyword>
<feature type="compositionally biased region" description="Polar residues" evidence="3">
    <location>
        <begin position="180"/>
        <end position="191"/>
    </location>
</feature>
<dbReference type="Gene3D" id="2.80.10.50">
    <property type="match status" value="1"/>
</dbReference>
<feature type="compositionally biased region" description="Basic and acidic residues" evidence="3">
    <location>
        <begin position="228"/>
        <end position="249"/>
    </location>
</feature>
<dbReference type="CDD" id="cd19941">
    <property type="entry name" value="TIL"/>
    <property type="match status" value="2"/>
</dbReference>
<dbReference type="PANTHER" id="PTHR11339:SF411">
    <property type="entry name" value="MUCIN-2 ISOFORM X1"/>
    <property type="match status" value="1"/>
</dbReference>
<feature type="domain" description="VWFD" evidence="5">
    <location>
        <begin position="579"/>
        <end position="750"/>
    </location>
</feature>
<feature type="region of interest" description="Disordered" evidence="3">
    <location>
        <begin position="180"/>
        <end position="537"/>
    </location>
</feature>
<dbReference type="PROSITE" id="PS51233">
    <property type="entry name" value="VWFD"/>
    <property type="match status" value="2"/>
</dbReference>
<dbReference type="InterPro" id="IPR050780">
    <property type="entry name" value="Mucin_vWF_Thrombospondin_sf"/>
</dbReference>
<dbReference type="Pfam" id="PF08742">
    <property type="entry name" value="C8"/>
    <property type="match status" value="2"/>
</dbReference>
<sequence>MATTMGLRPALLCLLASMLLYSMAAKDCKYNGTTYKDGDTIEMECEFCECSNGEARDCERKESCNRKPRRSLSEDALKMNYLDEPGIIESSFNRKKRSLLPDLDDEFIDNIKIGKGSLGIKQVSSINTKGSKVITGTNTVIKTAKKTEKIQVQKADFDENEETRIQEELVKAAAQRDMTVQKNVGKNGQNSDKSHINLDSHKDGSDKTDKSPMKASSSKGGLGKHNTGSHEDSSESHGSHEENSEEHSKGDKKHGSHEDESEEHGKEHKKPGSHEDTSKEQKKRGSHEDKSEEHSNEHKKPGTIEDKSKEHSKEHKKPGSHEDTSKEHKKTGSHEDKSEEHGKEHKKPGTNEDKSEEHSKEHKKPGSHEDTSKEHKKPGSHEDKSEEHGKEHKKPGSHEDKSEEHSKDHKKPGTNKDKSEEHSKEHKKPGKNKDESEEHNKEHKKPGKNKDESEEHNKEHKKPGSNEDESEEHVKEHIKPGSHEDESEEHVKEHIKPGSHEDESEEHGKEHIKPGSHEDESEEHNKSDSDKDDNISENEEGCLFNHASMDDGESIKLRCLECTCNRGTVSCVRDFQCPGLCSVSSFQMIRTFDGSLYNSPGTCSYMLVKTSDFAVYLYNTQCEENKEAVCIQAVEVHIGLLMKVKLLSDGNAVTDTGVLDLPHHINDLITIRRSSSVFMEVVSTLGFSLHYDFKGHRVYVIMDTDKKDTTKGLCGTYNDNRNDDYISSNGMLESVADLFSVSWKVDQSCSEEPRSELDLDSMVKAKDMCDVYLDESIFADCRSIIEVTSYKQSCTSSMYFGEELGGMCSALADYAYHCSFAGITVPFRSSFSECELNCQDPLIPSTLSEFSNRDCREYTDHLLVFPAASMLNEVCICPSDQYYDSTLDSCVNGDQCPCYANNRVYKVGEMVKFSNGKECGCQRIMECSDENIPTPAEPIQCPNDEVYSDCVNGVGKSCEKSCLNLEMVDQTCPADCVPGCICPYGSYRDDEDQCVSISDCKCIHGGDKYNPGETMVQDCNTCTCNDGRFECTRNACTSVCNAYGESQFILFDKVWKKFPTADCEMILVMSAQNPPFAVTATSVASRLLAGSYSTKNITIQFGETYVLLTEFEPQVMYNPTVSHHSEVNIYRAGFYTVVDFPEGLTVYYDLHLDVVIQLQPHLQGKVEGMCGDADGTTTYEFSRGNMLQYSSQFLAAGCTYDRPSLPPPSGNHTIYVEERCSLLKSDAFFPCHSVVSVDSYYSACVEETASCREGESCLCFCTAVAAYARACCRKGISVDWRTADTCPAPCEYYNREAGEGPYHLTNMNQLRVVADLESGQAILSSDDDKEDLKASFMVTPGLYKDMHSIRPPISLESALYPNYFIVQDEDGTVHLEKWQSSVNFRKRATFIWRKNRWIRGYDALESFTQRGYYLTTGSDNSLSVSKYIKSSTQTASFKLTMESFGLPFFSMCLWRYKTCESPCIKTCQDPHGTKCTLSLNVEGCFPHCAEGFVFDEKTHRCVDYKYCTNEPTPAPTPLPSPTPEISTTPSDECKHVTCSVPDCKVGAIPRKTQHQTNPCCEEYICECSACPTPPVCGLGLVATPQYEPEKRCCPLYTCECGLCPPSPDCRKGFILKLRDEQHNHCCHEYECVPDTTTPAPTTITPQITTTRDMCDDVSCSFPECSRTGETLRSAPSDDPCCPAYTCACLPCPVPPACDLGYILDTRLDKERDCCPSHTCVCPECPAPPHCHHGSVLRKTTNPDRPCCPEYECEPMTTPETITTPTPCHEPCIQPSCVKSGAFLEKRERTSGSSCCDEYECVCSTCPPVTDCGPGFEKETHFKKETMCCPEYACHLVPATTPAIPTTASPTPAIPTTTPRKGCEGVTCPNRSCHRDGEVATSDPSDHSCCPRFFCECLPCPPKLVCESGLQPTITIDPEKHCCPNQTCPNESKPKTTLPPTTTTDKCAHVTCAKSHCGKTGAVPVDSADPCCAVCECHECPSPHDCGFGLIAKPHFDSTRQCCPTFTCECPSCPPVIECEPGYTLTSHTEDQNPCCPVHHCVLSTTTPRSTTPQNPCDHVTCSAPRCSRAGEHPETDGSIVDCCVSITCVCSTCDPAPECGLGLMSVETFDPAVECCPRYTCECPPTCPPPEDCTPGFFLSKVETENVCCNEFECVPYTTVPTTPTPTDMCHLVTCALPGCKKTGELPHQLDEGSGKGSGEDPCCPEYVCKCQTCPTPPACGRGFDTEETFDVKADCCPSYRCVPQTTVVPPTTPTPHNPCQGVTCAEKPQCTKIGSRLIEQDGSGEDMCCHEYDCGELLG</sequence>
<dbReference type="Gene3D" id="2.10.25.10">
    <property type="entry name" value="Laminin"/>
    <property type="match status" value="2"/>
</dbReference>
<dbReference type="InterPro" id="IPR014853">
    <property type="entry name" value="VWF/SSPO/ZAN-like_Cys-rich_dom"/>
</dbReference>
<feature type="chain" id="PRO_5043832345" description="VWFD domain-containing protein" evidence="4">
    <location>
        <begin position="26"/>
        <end position="2300"/>
    </location>
</feature>
<feature type="compositionally biased region" description="Basic and acidic residues" evidence="3">
    <location>
        <begin position="192"/>
        <end position="212"/>
    </location>
</feature>
<keyword evidence="7" id="KW-1185">Reference proteome</keyword>
<feature type="compositionally biased region" description="Basic and acidic residues" evidence="3">
    <location>
        <begin position="286"/>
        <end position="407"/>
    </location>
</feature>
<reference evidence="6" key="1">
    <citation type="journal article" date="2022" name="bioRxiv">
        <title>Sequencing and chromosome-scale assembly of the giantPleurodeles waltlgenome.</title>
        <authorList>
            <person name="Brown T."/>
            <person name="Elewa A."/>
            <person name="Iarovenko S."/>
            <person name="Subramanian E."/>
            <person name="Araus A.J."/>
            <person name="Petzold A."/>
            <person name="Susuki M."/>
            <person name="Suzuki K.-i.T."/>
            <person name="Hayashi T."/>
            <person name="Toyoda A."/>
            <person name="Oliveira C."/>
            <person name="Osipova E."/>
            <person name="Leigh N.D."/>
            <person name="Simon A."/>
            <person name="Yun M.H."/>
        </authorList>
    </citation>
    <scope>NUCLEOTIDE SEQUENCE</scope>
    <source>
        <strain evidence="6">20211129_DDA</strain>
        <tissue evidence="6">Liver</tissue>
    </source>
</reference>
<dbReference type="SMART" id="SM00832">
    <property type="entry name" value="C8"/>
    <property type="match status" value="2"/>
</dbReference>